<evidence type="ECO:0000256" key="15">
    <source>
        <dbReference type="HAMAP-Rule" id="MF_00400"/>
    </source>
</evidence>
<dbReference type="GO" id="GO:0042910">
    <property type="term" value="F:xenobiotic transmembrane transporter activity"/>
    <property type="evidence" value="ECO:0007669"/>
    <property type="project" value="UniProtKB-UniRule"/>
</dbReference>
<keyword evidence="13 15" id="KW-0739">Sodium transport</keyword>
<dbReference type="InterPro" id="IPR048279">
    <property type="entry name" value="MdtK-like"/>
</dbReference>
<keyword evidence="6 15" id="KW-1003">Cell membrane</keyword>
<keyword evidence="7" id="KW-0997">Cell inner membrane</keyword>
<dbReference type="GO" id="GO:0005886">
    <property type="term" value="C:plasma membrane"/>
    <property type="evidence" value="ECO:0007669"/>
    <property type="project" value="UniProtKB-SubCell"/>
</dbReference>
<feature type="transmembrane region" description="Helical" evidence="15">
    <location>
        <begin position="92"/>
        <end position="113"/>
    </location>
</feature>
<evidence type="ECO:0000256" key="12">
    <source>
        <dbReference type="ARBA" id="ARBA00023136"/>
    </source>
</evidence>
<dbReference type="PANTHER" id="PTHR43298">
    <property type="entry name" value="MULTIDRUG RESISTANCE PROTEIN NORM-RELATED"/>
    <property type="match status" value="1"/>
</dbReference>
<evidence type="ECO:0000256" key="6">
    <source>
        <dbReference type="ARBA" id="ARBA00022475"/>
    </source>
</evidence>
<feature type="transmembrane region" description="Helical" evidence="15">
    <location>
        <begin position="313"/>
        <end position="336"/>
    </location>
</feature>
<comment type="subcellular location">
    <subcellularLocation>
        <location evidence="1">Cell inner membrane</location>
        <topology evidence="1">Multi-pass membrane protein</topology>
    </subcellularLocation>
    <subcellularLocation>
        <location evidence="15">Cell membrane</location>
        <topology evidence="15">Multi-pass membrane protein</topology>
    </subcellularLocation>
</comment>
<evidence type="ECO:0000256" key="13">
    <source>
        <dbReference type="ARBA" id="ARBA00023201"/>
    </source>
</evidence>
<keyword evidence="10 15" id="KW-0915">Sodium</keyword>
<dbReference type="InterPro" id="IPR050222">
    <property type="entry name" value="MATE_MdtK"/>
</dbReference>
<feature type="transmembrane region" description="Helical" evidence="15">
    <location>
        <begin position="161"/>
        <end position="183"/>
    </location>
</feature>
<evidence type="ECO:0000256" key="7">
    <source>
        <dbReference type="ARBA" id="ARBA00022519"/>
    </source>
</evidence>
<feature type="transmembrane region" description="Helical" evidence="15">
    <location>
        <begin position="387"/>
        <end position="407"/>
    </location>
</feature>
<keyword evidence="11 15" id="KW-0406">Ion transport</keyword>
<evidence type="ECO:0000256" key="2">
    <source>
        <dbReference type="ARBA" id="ARBA00010695"/>
    </source>
</evidence>
<feature type="transmembrane region" description="Helical" evidence="15">
    <location>
        <begin position="348"/>
        <end position="366"/>
    </location>
</feature>
<dbReference type="Pfam" id="PF01554">
    <property type="entry name" value="MatE"/>
    <property type="match status" value="2"/>
</dbReference>
<dbReference type="GO" id="GO:0015297">
    <property type="term" value="F:antiporter activity"/>
    <property type="evidence" value="ECO:0007669"/>
    <property type="project" value="UniProtKB-UniRule"/>
</dbReference>
<gene>
    <name evidence="16" type="primary">mdtK_2</name>
    <name evidence="15" type="synonym">mdtK</name>
    <name evidence="16" type="ORF">NCTC204_05104</name>
</gene>
<evidence type="ECO:0000256" key="10">
    <source>
        <dbReference type="ARBA" id="ARBA00023053"/>
    </source>
</evidence>
<proteinExistence type="inferred from homology"/>
<evidence type="ECO:0000256" key="3">
    <source>
        <dbReference type="ARBA" id="ARBA00018471"/>
    </source>
</evidence>
<reference evidence="16 17" key="1">
    <citation type="submission" date="2018-06" db="EMBL/GenBank/DDBJ databases">
        <authorList>
            <consortium name="Pathogen Informatics"/>
            <person name="Doyle S."/>
        </authorList>
    </citation>
    <scope>NUCLEOTIDE SEQUENCE [LARGE SCALE GENOMIC DNA]</scope>
    <source>
        <strain evidence="16 17">NCTC204</strain>
    </source>
</reference>
<dbReference type="InterPro" id="IPR022913">
    <property type="entry name" value="Multidrug-R_MdtK"/>
</dbReference>
<comment type="caution">
    <text evidence="15">Lacks conserved residue(s) required for the propagation of feature annotation.</text>
</comment>
<feature type="transmembrane region" description="Helical" evidence="15">
    <location>
        <begin position="189"/>
        <end position="212"/>
    </location>
</feature>
<evidence type="ECO:0000313" key="17">
    <source>
        <dbReference type="Proteomes" id="UP000255192"/>
    </source>
</evidence>
<dbReference type="GO" id="GO:0006855">
    <property type="term" value="P:xenobiotic transmembrane transport"/>
    <property type="evidence" value="ECO:0007669"/>
    <property type="project" value="UniProtKB-UniRule"/>
</dbReference>
<keyword evidence="8 15" id="KW-0812">Transmembrane</keyword>
<keyword evidence="5 15" id="KW-0050">Antiport</keyword>
<feature type="transmembrane region" description="Helical" evidence="15">
    <location>
        <begin position="419"/>
        <end position="438"/>
    </location>
</feature>
<dbReference type="AlphaFoldDB" id="A0A378B2W6"/>
<keyword evidence="4 15" id="KW-0813">Transport</keyword>
<organism evidence="16 17">
    <name type="scientific">Klebsiella pneumoniae</name>
    <dbReference type="NCBI Taxonomy" id="573"/>
    <lineage>
        <taxon>Bacteria</taxon>
        <taxon>Pseudomonadati</taxon>
        <taxon>Pseudomonadota</taxon>
        <taxon>Gammaproteobacteria</taxon>
        <taxon>Enterobacterales</taxon>
        <taxon>Enterobacteriaceae</taxon>
        <taxon>Klebsiella/Raoultella group</taxon>
        <taxon>Klebsiella</taxon>
        <taxon>Klebsiella pneumoniae complex</taxon>
    </lineage>
</organism>
<evidence type="ECO:0000313" key="16">
    <source>
        <dbReference type="EMBL" id="STV27517.1"/>
    </source>
</evidence>
<dbReference type="InterPro" id="IPR002528">
    <property type="entry name" value="MATE_fam"/>
</dbReference>
<dbReference type="Proteomes" id="UP000255192">
    <property type="component" value="Unassembled WGS sequence"/>
</dbReference>
<comment type="function">
    <text evidence="15">Multidrug efflux pump that functions probably as a Na(+)/drug antiporter.</text>
</comment>
<keyword evidence="12 15" id="KW-0472">Membrane</keyword>
<dbReference type="PANTHER" id="PTHR43298:SF2">
    <property type="entry name" value="FMN_FAD EXPORTER YEEO-RELATED"/>
    <property type="match status" value="1"/>
</dbReference>
<dbReference type="NCBIfam" id="TIGR00797">
    <property type="entry name" value="matE"/>
    <property type="match status" value="1"/>
</dbReference>
<dbReference type="GO" id="GO:0006814">
    <property type="term" value="P:sodium ion transport"/>
    <property type="evidence" value="ECO:0007669"/>
    <property type="project" value="UniProtKB-UniRule"/>
</dbReference>
<dbReference type="HAMAP" id="MF_00400">
    <property type="entry name" value="MdtK"/>
    <property type="match status" value="1"/>
</dbReference>
<comment type="similarity">
    <text evidence="2 15">Belongs to the multi antimicrobial extrusion (MATE) (TC 2.A.66.1) family. MdtK subfamily.</text>
</comment>
<keyword evidence="9 15" id="KW-1133">Transmembrane helix</keyword>
<dbReference type="CDD" id="cd13131">
    <property type="entry name" value="MATE_NorM_like"/>
    <property type="match status" value="1"/>
</dbReference>
<feature type="transmembrane region" description="Helical" evidence="15">
    <location>
        <begin position="133"/>
        <end position="149"/>
    </location>
</feature>
<protein>
    <recommendedName>
        <fullName evidence="3 15">Multidrug resistance protein MdtK</fullName>
    </recommendedName>
    <alternativeName>
        <fullName evidence="14 15">Multidrug-efflux transporter</fullName>
    </alternativeName>
</protein>
<dbReference type="EMBL" id="UGMD01000002">
    <property type="protein sequence ID" value="STV27517.1"/>
    <property type="molecule type" value="Genomic_DNA"/>
</dbReference>
<accession>A0A378B2W6</accession>
<evidence type="ECO:0000256" key="1">
    <source>
        <dbReference type="ARBA" id="ARBA00004429"/>
    </source>
</evidence>
<evidence type="ECO:0000256" key="8">
    <source>
        <dbReference type="ARBA" id="ARBA00022692"/>
    </source>
</evidence>
<evidence type="ECO:0000256" key="5">
    <source>
        <dbReference type="ARBA" id="ARBA00022449"/>
    </source>
</evidence>
<evidence type="ECO:0000256" key="11">
    <source>
        <dbReference type="ARBA" id="ARBA00023065"/>
    </source>
</evidence>
<sequence>MQKYFVEARQLLALAIPVILAQVAQTAMGFVDTVMAGGYSATDMAAVAIGTSIWLPAILFGHGLLLALTPVVAQLNGSGRRERIAPQVRQGFWLAGFVSVLIMVVLWNAGYIISSMHNIDPLLAEKAVGYLRALLWGAPGYLFFQVARNQCEGLAKTKPGMVMGFIGLLVNIPVNYIFIYGHFGMPELGGVGCGVATASVYWVMFASMLWWVRRARTMRDIRCAERFSGPDFAVLLRLVQLGLPIALALFFEVTLFAVVALLVSPLGIIDVAGHQIALNFSSLMFVLPLSLAAAVTIRVGFRLGQGSTIDAQVSARTGVGVGVCLAVFTAIFTVLMRKQIALLYNDNPEVVTLASHLMLLAAIYQISDSIQVIGSGILRGYKDTRSIFFITFTAYWVLGLPSGYLLALTDMIVPRMGPAGFWCGFIIGLTSAAIMMMLRMRFSAAPAFQHHLTARSALTCLSPPLRRAFSFFAITARCTFRYSLTPKTH</sequence>
<feature type="transmembrane region" description="Helical" evidence="15">
    <location>
        <begin position="280"/>
        <end position="301"/>
    </location>
</feature>
<evidence type="ECO:0000256" key="9">
    <source>
        <dbReference type="ARBA" id="ARBA00022989"/>
    </source>
</evidence>
<dbReference type="PIRSF" id="PIRSF006603">
    <property type="entry name" value="DinF"/>
    <property type="match status" value="1"/>
</dbReference>
<name>A0A378B2W6_KLEPN</name>
<evidence type="ECO:0000256" key="14">
    <source>
        <dbReference type="ARBA" id="ARBA00031636"/>
    </source>
</evidence>
<feature type="transmembrane region" description="Helical" evidence="15">
    <location>
        <begin position="245"/>
        <end position="268"/>
    </location>
</feature>
<evidence type="ECO:0000256" key="4">
    <source>
        <dbReference type="ARBA" id="ARBA00022448"/>
    </source>
</evidence>
<feature type="transmembrane region" description="Helical" evidence="15">
    <location>
        <begin position="53"/>
        <end position="72"/>
    </location>
</feature>